<dbReference type="CDD" id="cd04301">
    <property type="entry name" value="NAT_SF"/>
    <property type="match status" value="1"/>
</dbReference>
<comment type="caution">
    <text evidence="3">The sequence shown here is derived from an EMBL/GenBank/DDBJ whole genome shotgun (WGS) entry which is preliminary data.</text>
</comment>
<dbReference type="Pfam" id="PF00583">
    <property type="entry name" value="Acetyltransf_1"/>
    <property type="match status" value="1"/>
</dbReference>
<keyword evidence="3" id="KW-0012">Acyltransferase</keyword>
<evidence type="ECO:0000259" key="2">
    <source>
        <dbReference type="PROSITE" id="PS51186"/>
    </source>
</evidence>
<reference evidence="3 4" key="1">
    <citation type="submission" date="2024-09" db="EMBL/GenBank/DDBJ databases">
        <authorList>
            <person name="Sun Q."/>
            <person name="Mori K."/>
        </authorList>
    </citation>
    <scope>NUCLEOTIDE SEQUENCE [LARGE SCALE GENOMIC DNA]</scope>
    <source>
        <strain evidence="3 4">TBRC 7907</strain>
    </source>
</reference>
<dbReference type="EC" id="2.3.-.-" evidence="3"/>
<dbReference type="Proteomes" id="UP001589693">
    <property type="component" value="Unassembled WGS sequence"/>
</dbReference>
<keyword evidence="1 3" id="KW-0808">Transferase</keyword>
<dbReference type="RefSeq" id="WP_377855710.1">
    <property type="nucleotide sequence ID" value="NZ_JBHLZU010000018.1"/>
</dbReference>
<dbReference type="InterPro" id="IPR050769">
    <property type="entry name" value="NAT_camello-type"/>
</dbReference>
<protein>
    <submittedName>
        <fullName evidence="3">GNAT family N-acetyltransferase</fullName>
        <ecNumber evidence="3">2.3.-.-</ecNumber>
    </submittedName>
</protein>
<sequence length="172" mass="18976">MATDVRVRLQDDLPSCAQALVEVHRSDGYPVEGVADPIGWLTPPTLIRAWVAEKDGSIVGHVLLTTPQEGDDAARLWQSQSANDEKIAVLGRLFVLSTARGHSFGEHLMRAATEYAQQQNMRLVLDVMDKDKAAIRLYERLGWQRIGTAYHQFGEGQSIPAFCYVSPTPASS</sequence>
<feature type="domain" description="N-acetyltransferase" evidence="2">
    <location>
        <begin position="7"/>
        <end position="169"/>
    </location>
</feature>
<dbReference type="EMBL" id="JBHLZU010000018">
    <property type="protein sequence ID" value="MFB9906809.1"/>
    <property type="molecule type" value="Genomic_DNA"/>
</dbReference>
<dbReference type="Gene3D" id="3.40.630.30">
    <property type="match status" value="1"/>
</dbReference>
<dbReference type="GO" id="GO:0016746">
    <property type="term" value="F:acyltransferase activity"/>
    <property type="evidence" value="ECO:0007669"/>
    <property type="project" value="UniProtKB-KW"/>
</dbReference>
<evidence type="ECO:0000313" key="3">
    <source>
        <dbReference type="EMBL" id="MFB9906809.1"/>
    </source>
</evidence>
<dbReference type="SUPFAM" id="SSF55729">
    <property type="entry name" value="Acyl-CoA N-acyltransferases (Nat)"/>
    <property type="match status" value="1"/>
</dbReference>
<evidence type="ECO:0000256" key="1">
    <source>
        <dbReference type="ARBA" id="ARBA00022679"/>
    </source>
</evidence>
<organism evidence="3 4">
    <name type="scientific">Allokutzneria oryzae</name>
    <dbReference type="NCBI Taxonomy" id="1378989"/>
    <lineage>
        <taxon>Bacteria</taxon>
        <taxon>Bacillati</taxon>
        <taxon>Actinomycetota</taxon>
        <taxon>Actinomycetes</taxon>
        <taxon>Pseudonocardiales</taxon>
        <taxon>Pseudonocardiaceae</taxon>
        <taxon>Allokutzneria</taxon>
    </lineage>
</organism>
<dbReference type="InterPro" id="IPR000182">
    <property type="entry name" value="GNAT_dom"/>
</dbReference>
<dbReference type="PANTHER" id="PTHR13947:SF37">
    <property type="entry name" value="LD18367P"/>
    <property type="match status" value="1"/>
</dbReference>
<proteinExistence type="predicted"/>
<evidence type="ECO:0000313" key="4">
    <source>
        <dbReference type="Proteomes" id="UP001589693"/>
    </source>
</evidence>
<name>A0ABV6A4K6_9PSEU</name>
<accession>A0ABV6A4K6</accession>
<dbReference type="InterPro" id="IPR016181">
    <property type="entry name" value="Acyl_CoA_acyltransferase"/>
</dbReference>
<gene>
    <name evidence="3" type="ORF">ACFFQA_22975</name>
</gene>
<dbReference type="PROSITE" id="PS51186">
    <property type="entry name" value="GNAT"/>
    <property type="match status" value="1"/>
</dbReference>
<dbReference type="PANTHER" id="PTHR13947">
    <property type="entry name" value="GNAT FAMILY N-ACETYLTRANSFERASE"/>
    <property type="match status" value="1"/>
</dbReference>
<keyword evidence="4" id="KW-1185">Reference proteome</keyword>